<dbReference type="SUPFAM" id="SSF53686">
    <property type="entry name" value="Tryptophan synthase beta subunit-like PLP-dependent enzymes"/>
    <property type="match status" value="1"/>
</dbReference>
<dbReference type="InterPro" id="IPR005966">
    <property type="entry name" value="D-Cys_desShydrase"/>
</dbReference>
<dbReference type="InterPro" id="IPR001926">
    <property type="entry name" value="TrpB-like_PALP"/>
</dbReference>
<feature type="active site" description="Nucleophile" evidence="4">
    <location>
        <position position="94"/>
    </location>
</feature>
<dbReference type="Proteomes" id="UP001295423">
    <property type="component" value="Unassembled WGS sequence"/>
</dbReference>
<dbReference type="NCBIfam" id="NF003031">
    <property type="entry name" value="PRK03910.1-4"/>
    <property type="match status" value="1"/>
</dbReference>
<evidence type="ECO:0000256" key="2">
    <source>
        <dbReference type="ARBA" id="ARBA00008639"/>
    </source>
</evidence>
<dbReference type="InterPro" id="IPR027278">
    <property type="entry name" value="ACCD_DCysDesulf"/>
</dbReference>
<comment type="similarity">
    <text evidence="2">Belongs to the ACC deaminase/D-cysteine desulfhydrase family.</text>
</comment>
<dbReference type="PANTHER" id="PTHR43780">
    <property type="entry name" value="1-AMINOCYCLOPROPANE-1-CARBOXYLATE DEAMINASE-RELATED"/>
    <property type="match status" value="1"/>
</dbReference>
<dbReference type="GO" id="GO:0019148">
    <property type="term" value="F:D-cysteine desulfhydrase activity"/>
    <property type="evidence" value="ECO:0007669"/>
    <property type="project" value="TreeGrafter"/>
</dbReference>
<keyword evidence="3 5" id="KW-0663">Pyridoxal phosphate</keyword>
<feature type="region of interest" description="Disordered" evidence="6">
    <location>
        <begin position="362"/>
        <end position="390"/>
    </location>
</feature>
<evidence type="ECO:0000256" key="6">
    <source>
        <dbReference type="SAM" id="MobiDB-lite"/>
    </source>
</evidence>
<protein>
    <recommendedName>
        <fullName evidence="7">Tryptophan synthase beta chain-like PALP domain-containing protein</fullName>
    </recommendedName>
</protein>
<dbReference type="AlphaFoldDB" id="A0AAD2JPA1"/>
<evidence type="ECO:0000256" key="4">
    <source>
        <dbReference type="PIRSR" id="PIRSR006278-1"/>
    </source>
</evidence>
<gene>
    <name evidence="8" type="ORF">CYCCA115_LOCUS22754</name>
</gene>
<dbReference type="PIRSF" id="PIRSF006278">
    <property type="entry name" value="ACCD_DCysDesulf"/>
    <property type="match status" value="1"/>
</dbReference>
<evidence type="ECO:0000259" key="7">
    <source>
        <dbReference type="Pfam" id="PF00291"/>
    </source>
</evidence>
<keyword evidence="9" id="KW-1185">Reference proteome</keyword>
<name>A0AAD2JPA1_9STRA</name>
<organism evidence="8 9">
    <name type="scientific">Cylindrotheca closterium</name>
    <dbReference type="NCBI Taxonomy" id="2856"/>
    <lineage>
        <taxon>Eukaryota</taxon>
        <taxon>Sar</taxon>
        <taxon>Stramenopiles</taxon>
        <taxon>Ochrophyta</taxon>
        <taxon>Bacillariophyta</taxon>
        <taxon>Bacillariophyceae</taxon>
        <taxon>Bacillariophycidae</taxon>
        <taxon>Bacillariales</taxon>
        <taxon>Bacillariaceae</taxon>
        <taxon>Cylindrotheca</taxon>
    </lineage>
</organism>
<evidence type="ECO:0000256" key="1">
    <source>
        <dbReference type="ARBA" id="ARBA00001933"/>
    </source>
</evidence>
<dbReference type="Gene3D" id="3.40.50.1100">
    <property type="match status" value="2"/>
</dbReference>
<comment type="caution">
    <text evidence="8">The sequence shown here is derived from an EMBL/GenBank/DDBJ whole genome shotgun (WGS) entry which is preliminary data.</text>
</comment>
<dbReference type="NCBIfam" id="TIGR01275">
    <property type="entry name" value="ACC_deam_rel"/>
    <property type="match status" value="1"/>
</dbReference>
<evidence type="ECO:0000313" key="8">
    <source>
        <dbReference type="EMBL" id="CAJ1967396.1"/>
    </source>
</evidence>
<reference evidence="8" key="1">
    <citation type="submission" date="2023-08" db="EMBL/GenBank/DDBJ databases">
        <authorList>
            <person name="Audoor S."/>
            <person name="Bilcke G."/>
        </authorList>
    </citation>
    <scope>NUCLEOTIDE SEQUENCE</scope>
</reference>
<accession>A0AAD2JPA1</accession>
<feature type="compositionally biased region" description="Basic and acidic residues" evidence="6">
    <location>
        <begin position="377"/>
        <end position="390"/>
    </location>
</feature>
<dbReference type="Pfam" id="PF00291">
    <property type="entry name" value="PALP"/>
    <property type="match status" value="1"/>
</dbReference>
<sequence length="390" mass="41334">MSPASSTTTTKSVVTPKLDISKLDRRIYTPHDTPLEAMPQLSKALGNKVNLFIKRDDMLGLTGGGNKTRKLEFVLAEAIQEGADTIVTCGAVQSNHCRLTLSACNKEGLDCCLVLEERVEGSYHPNAGGNHYLFRLLGAKSITKVGLGEAPKAVEALAEELRKQGKKVYCVPGGASNELGATAYVGCAQEIQKQAAAQDIHVNTVVCASGSGGTHAGMSLGFSSDPNTNVIGISTRHPKDHQTEHIYGLAQKTYSFLLKKNGMDASSSSSSTATLPHDAVVVLDDYVGPGYSLPTAGMEEAVTMFARLEGILLDPVYTGKAAAGLIDLVRQGAFPEGSNVVFLHTGGAPSLYHYQPIMPSMEDAVLPPPSDAPANKRRSDSTSMEEKKTD</sequence>
<comment type="cofactor">
    <cofactor evidence="1">
        <name>pyridoxal 5'-phosphate</name>
        <dbReference type="ChEBI" id="CHEBI:597326"/>
    </cofactor>
</comment>
<evidence type="ECO:0000256" key="3">
    <source>
        <dbReference type="ARBA" id="ARBA00022898"/>
    </source>
</evidence>
<proteinExistence type="inferred from homology"/>
<dbReference type="PANTHER" id="PTHR43780:SF2">
    <property type="entry name" value="1-AMINOCYCLOPROPANE-1-CARBOXYLATE DEAMINASE-RELATED"/>
    <property type="match status" value="1"/>
</dbReference>
<feature type="modified residue" description="N6-(pyridoxal phosphate)lysine" evidence="5">
    <location>
        <position position="67"/>
    </location>
</feature>
<evidence type="ECO:0000256" key="5">
    <source>
        <dbReference type="PIRSR" id="PIRSR006278-2"/>
    </source>
</evidence>
<dbReference type="InterPro" id="IPR036052">
    <property type="entry name" value="TrpB-like_PALP_sf"/>
</dbReference>
<feature type="domain" description="Tryptophan synthase beta chain-like PALP" evidence="7">
    <location>
        <begin position="32"/>
        <end position="346"/>
    </location>
</feature>
<dbReference type="EMBL" id="CAKOGP040002325">
    <property type="protein sequence ID" value="CAJ1967396.1"/>
    <property type="molecule type" value="Genomic_DNA"/>
</dbReference>
<evidence type="ECO:0000313" key="9">
    <source>
        <dbReference type="Proteomes" id="UP001295423"/>
    </source>
</evidence>